<dbReference type="SMART" id="SM00812">
    <property type="entry name" value="Alpha_L_fucos"/>
    <property type="match status" value="1"/>
</dbReference>
<comment type="similarity">
    <text evidence="2">Belongs to the glycosyl hydrolase 29 family.</text>
</comment>
<keyword evidence="6" id="KW-0326">Glycosidase</keyword>
<evidence type="ECO:0000256" key="2">
    <source>
        <dbReference type="ARBA" id="ARBA00007951"/>
    </source>
</evidence>
<name>A0AA37WJQ9_9ALTE</name>
<dbReference type="Proteomes" id="UP001156601">
    <property type="component" value="Unassembled WGS sequence"/>
</dbReference>
<dbReference type="InterPro" id="IPR031919">
    <property type="entry name" value="Fucosidase_C"/>
</dbReference>
<reference evidence="9" key="2">
    <citation type="submission" date="2023-01" db="EMBL/GenBank/DDBJ databases">
        <title>Draft genome sequence of Agaribacter marinus strain NBRC 110023.</title>
        <authorList>
            <person name="Sun Q."/>
            <person name="Mori K."/>
        </authorList>
    </citation>
    <scope>NUCLEOTIDE SEQUENCE</scope>
    <source>
        <strain evidence="9">NBRC 110023</strain>
    </source>
</reference>
<comment type="function">
    <text evidence="1">Alpha-L-fucosidase is responsible for hydrolyzing the alpha-1,6-linked fucose joined to the reducing-end N-acetylglucosamine of the carbohydrate moieties of glycoproteins.</text>
</comment>
<evidence type="ECO:0000259" key="8">
    <source>
        <dbReference type="Pfam" id="PF16757"/>
    </source>
</evidence>
<dbReference type="Gene3D" id="2.60.40.1180">
    <property type="entry name" value="Golgi alpha-mannosidase II"/>
    <property type="match status" value="1"/>
</dbReference>
<dbReference type="PANTHER" id="PTHR10030:SF37">
    <property type="entry name" value="ALPHA-L-FUCOSIDASE-RELATED"/>
    <property type="match status" value="1"/>
</dbReference>
<comment type="caution">
    <text evidence="9">The sequence shown here is derived from an EMBL/GenBank/DDBJ whole genome shotgun (WGS) entry which is preliminary data.</text>
</comment>
<dbReference type="GO" id="GO:0006004">
    <property type="term" value="P:fucose metabolic process"/>
    <property type="evidence" value="ECO:0007669"/>
    <property type="project" value="InterPro"/>
</dbReference>
<protein>
    <recommendedName>
        <fullName evidence="3">alpha-L-fucosidase</fullName>
        <ecNumber evidence="3">3.2.1.51</ecNumber>
    </recommendedName>
</protein>
<evidence type="ECO:0000313" key="10">
    <source>
        <dbReference type="Proteomes" id="UP001156601"/>
    </source>
</evidence>
<dbReference type="PRINTS" id="PR00741">
    <property type="entry name" value="GLHYDRLASE29"/>
</dbReference>
<accession>A0AA37WJQ9</accession>
<dbReference type="InterPro" id="IPR016286">
    <property type="entry name" value="FUC_metazoa-typ"/>
</dbReference>
<dbReference type="GO" id="GO:0005764">
    <property type="term" value="C:lysosome"/>
    <property type="evidence" value="ECO:0007669"/>
    <property type="project" value="TreeGrafter"/>
</dbReference>
<dbReference type="PROSITE" id="PS51257">
    <property type="entry name" value="PROKAR_LIPOPROTEIN"/>
    <property type="match status" value="1"/>
</dbReference>
<evidence type="ECO:0000256" key="5">
    <source>
        <dbReference type="ARBA" id="ARBA00022801"/>
    </source>
</evidence>
<evidence type="ECO:0000256" key="4">
    <source>
        <dbReference type="ARBA" id="ARBA00022729"/>
    </source>
</evidence>
<keyword evidence="4" id="KW-0732">Signal</keyword>
<evidence type="ECO:0000256" key="1">
    <source>
        <dbReference type="ARBA" id="ARBA00004071"/>
    </source>
</evidence>
<proteinExistence type="inferred from homology"/>
<sequence>MDIKIWSAISKYLTATILVTGIAACNIKQEEVLVASVTSVVSKDGSNAFYKENWESLEKVNQKPAWFQDAKLGIYTHWGPTSQANIGMKWAAGWYGLDMYMDKQYDWKTGELRRFGDNNETRPSYAYQHHLKQHGDPAEFGFKDIIKQFNPDKFDAEEWAELFKKSGAKFAGPVAIHHDNYAMWDSEVTRWNSKATTGRDITGELRDALKKRDLKLLTSFHHAFTWVYFANAHNFDATAETSDLYTDKHDLTDFKPNKRFHDRWFAKLKEVIDNYQPDVIWFDWWVEFLDEEYRKKFVAYYYNKAKEWDKDVVINYKNTSFPSSVGILDYERGRPNKIKDEFWMTDTSPGAWFYYENAKFVSPNEIVDILIDIVAKNGLMLLNVPPNPDGSIPHEMHDMLDKLGNWLEINGEGIYETRPWTVFGEGPTRISRGGHKIEKQKIEYNQKDIRFTKKGDDVIYAFVMDVPDTDLVIETLNTNLSVLQTKIEKIEMLGSKQTVNWRRNAQGLVIQKPVSIPSDFAIGYKITLLHEDEVGIGGEDPGAN</sequence>
<dbReference type="AlphaFoldDB" id="A0AA37WJQ9"/>
<keyword evidence="10" id="KW-1185">Reference proteome</keyword>
<feature type="domain" description="Alpha-L-fucosidase C-terminal" evidence="8">
    <location>
        <begin position="445"/>
        <end position="514"/>
    </location>
</feature>
<dbReference type="InterPro" id="IPR057739">
    <property type="entry name" value="Glyco_hydro_29_N"/>
</dbReference>
<dbReference type="InterPro" id="IPR000933">
    <property type="entry name" value="Glyco_hydro_29"/>
</dbReference>
<dbReference type="GO" id="GO:0016139">
    <property type="term" value="P:glycoside catabolic process"/>
    <property type="evidence" value="ECO:0007669"/>
    <property type="project" value="TreeGrafter"/>
</dbReference>
<evidence type="ECO:0000256" key="6">
    <source>
        <dbReference type="ARBA" id="ARBA00023295"/>
    </source>
</evidence>
<gene>
    <name evidence="9" type="ORF">GCM10007852_33150</name>
</gene>
<organism evidence="9 10">
    <name type="scientific">Agaribacter marinus</name>
    <dbReference type="NCBI Taxonomy" id="1431249"/>
    <lineage>
        <taxon>Bacteria</taxon>
        <taxon>Pseudomonadati</taxon>
        <taxon>Pseudomonadota</taxon>
        <taxon>Gammaproteobacteria</taxon>
        <taxon>Alteromonadales</taxon>
        <taxon>Alteromonadaceae</taxon>
        <taxon>Agaribacter</taxon>
    </lineage>
</organism>
<dbReference type="SUPFAM" id="SSF51445">
    <property type="entry name" value="(Trans)glycosidases"/>
    <property type="match status" value="1"/>
</dbReference>
<keyword evidence="5" id="KW-0378">Hydrolase</keyword>
<dbReference type="RefSeq" id="WP_284218820.1">
    <property type="nucleotide sequence ID" value="NZ_BSOT01000009.1"/>
</dbReference>
<feature type="domain" description="Glycoside hydrolase family 29 N-terminal" evidence="7">
    <location>
        <begin position="45"/>
        <end position="412"/>
    </location>
</feature>
<dbReference type="Pfam" id="PF01120">
    <property type="entry name" value="Alpha_L_fucos"/>
    <property type="match status" value="1"/>
</dbReference>
<dbReference type="EMBL" id="BSOT01000009">
    <property type="protein sequence ID" value="GLR72407.1"/>
    <property type="molecule type" value="Genomic_DNA"/>
</dbReference>
<dbReference type="PANTHER" id="PTHR10030">
    <property type="entry name" value="ALPHA-L-FUCOSIDASE"/>
    <property type="match status" value="1"/>
</dbReference>
<reference evidence="9" key="1">
    <citation type="journal article" date="2014" name="Int. J. Syst. Evol. Microbiol.">
        <title>Complete genome sequence of Corynebacterium casei LMG S-19264T (=DSM 44701T), isolated from a smear-ripened cheese.</title>
        <authorList>
            <consortium name="US DOE Joint Genome Institute (JGI-PGF)"/>
            <person name="Walter F."/>
            <person name="Albersmeier A."/>
            <person name="Kalinowski J."/>
            <person name="Ruckert C."/>
        </authorList>
    </citation>
    <scope>NUCLEOTIDE SEQUENCE</scope>
    <source>
        <strain evidence="9">NBRC 110023</strain>
    </source>
</reference>
<dbReference type="Gene3D" id="3.20.20.80">
    <property type="entry name" value="Glycosidases"/>
    <property type="match status" value="1"/>
</dbReference>
<evidence type="ECO:0000256" key="3">
    <source>
        <dbReference type="ARBA" id="ARBA00012662"/>
    </source>
</evidence>
<dbReference type="PIRSF" id="PIRSF001092">
    <property type="entry name" value="Alpha-L-fucosidase"/>
    <property type="match status" value="1"/>
</dbReference>
<dbReference type="InterPro" id="IPR017853">
    <property type="entry name" value="GH"/>
</dbReference>
<evidence type="ECO:0000313" key="9">
    <source>
        <dbReference type="EMBL" id="GLR72407.1"/>
    </source>
</evidence>
<dbReference type="Pfam" id="PF16757">
    <property type="entry name" value="Fucosidase_C"/>
    <property type="match status" value="1"/>
</dbReference>
<dbReference type="GO" id="GO:0004560">
    <property type="term" value="F:alpha-L-fucosidase activity"/>
    <property type="evidence" value="ECO:0007669"/>
    <property type="project" value="InterPro"/>
</dbReference>
<dbReference type="EC" id="3.2.1.51" evidence="3"/>
<dbReference type="InterPro" id="IPR013780">
    <property type="entry name" value="Glyco_hydro_b"/>
</dbReference>
<evidence type="ECO:0000259" key="7">
    <source>
        <dbReference type="Pfam" id="PF01120"/>
    </source>
</evidence>